<evidence type="ECO:0000313" key="1">
    <source>
        <dbReference type="EMBL" id="MEE2051821.1"/>
    </source>
</evidence>
<comment type="caution">
    <text evidence="1">The sequence shown here is derived from an EMBL/GenBank/DDBJ whole genome shotgun (WGS) entry which is preliminary data.</text>
</comment>
<protein>
    <submittedName>
        <fullName evidence="1">Uncharacterized protein</fullName>
    </submittedName>
</protein>
<accession>A0ABU7KR90</accession>
<evidence type="ECO:0000313" key="2">
    <source>
        <dbReference type="Proteomes" id="UP001348641"/>
    </source>
</evidence>
<organism evidence="1 2">
    <name type="scientific">Nocardiopsis tropica</name>
    <dbReference type="NCBI Taxonomy" id="109330"/>
    <lineage>
        <taxon>Bacteria</taxon>
        <taxon>Bacillati</taxon>
        <taxon>Actinomycetota</taxon>
        <taxon>Actinomycetes</taxon>
        <taxon>Streptosporangiales</taxon>
        <taxon>Nocardiopsidaceae</taxon>
        <taxon>Nocardiopsis</taxon>
    </lineage>
</organism>
<sequence>MSADPIHQALKGVADALARPRLYELEAERDGAEPCDNLISTPWMGRQGLPIFAQCRRATDHDDLHEDEHGRRWHLGGLLVETDENEG</sequence>
<reference evidence="1 2" key="1">
    <citation type="submission" date="2023-07" db="EMBL/GenBank/DDBJ databases">
        <authorList>
            <person name="Girao M."/>
            <person name="Carvalho M.F."/>
        </authorList>
    </citation>
    <scope>NUCLEOTIDE SEQUENCE [LARGE SCALE GENOMIC DNA]</scope>
    <source>
        <strain evidence="1 2">66/93</strain>
    </source>
</reference>
<gene>
    <name evidence="1" type="ORF">Q8A49_15070</name>
</gene>
<name>A0ABU7KR90_9ACTN</name>
<dbReference type="Proteomes" id="UP001348641">
    <property type="component" value="Unassembled WGS sequence"/>
</dbReference>
<proteinExistence type="predicted"/>
<dbReference type="RefSeq" id="WP_330158885.1">
    <property type="nucleotide sequence ID" value="NZ_BAAAJA010000022.1"/>
</dbReference>
<dbReference type="EMBL" id="JAUUCC010000034">
    <property type="protein sequence ID" value="MEE2051821.1"/>
    <property type="molecule type" value="Genomic_DNA"/>
</dbReference>